<feature type="domain" description="Nudix hydrolase" evidence="2">
    <location>
        <begin position="37"/>
        <end position="171"/>
    </location>
</feature>
<evidence type="ECO:0000313" key="4">
    <source>
        <dbReference type="Proteomes" id="UP000034883"/>
    </source>
</evidence>
<protein>
    <submittedName>
        <fullName evidence="3">Nudix-related transcriptional regulator NrtR</fullName>
    </submittedName>
</protein>
<gene>
    <name evidence="3" type="ORF">DB32_004972</name>
</gene>
<dbReference type="AlphaFoldDB" id="A0A0F6W5C4"/>
<proteinExistence type="predicted"/>
<dbReference type="Pfam" id="PF21906">
    <property type="entry name" value="WHD_NrtR"/>
    <property type="match status" value="1"/>
</dbReference>
<feature type="region of interest" description="Disordered" evidence="1">
    <location>
        <begin position="9"/>
        <end position="29"/>
    </location>
</feature>
<dbReference type="SUPFAM" id="SSF55811">
    <property type="entry name" value="Nudix"/>
    <property type="match status" value="1"/>
</dbReference>
<dbReference type="PANTHER" id="PTHR43736:SF4">
    <property type="entry name" value="SLR1690 PROTEIN"/>
    <property type="match status" value="1"/>
</dbReference>
<organism evidence="3 4">
    <name type="scientific">Sandaracinus amylolyticus</name>
    <dbReference type="NCBI Taxonomy" id="927083"/>
    <lineage>
        <taxon>Bacteria</taxon>
        <taxon>Pseudomonadati</taxon>
        <taxon>Myxococcota</taxon>
        <taxon>Polyangia</taxon>
        <taxon>Polyangiales</taxon>
        <taxon>Sandaracinaceae</taxon>
        <taxon>Sandaracinus</taxon>
    </lineage>
</organism>
<accession>A0A0F6W5C4</accession>
<sequence length="259" mass="28584">MHDAAKVAAAMTKRARSDQEDDGEVPEGYDVSRFERPSVAVDVALLTVDEGALRTLLLRRDAAPYRGRWALPGGFVGMDEALDDAAARVIEQKTGIRRVFLEQLYTFGAPKRDPRTRVITVAHYALVDPARLAEAREETRVATLEVPWEGETGGPVDAIGADGRALPLAFDHADILGMAVKRVRGKLDYTPIGFQLLPERFTLAGLQRVHETVLGRPLNKDSFRRRMLASGQLEATGDLQTGVDHRPAELYRFARRSAV</sequence>
<dbReference type="InterPro" id="IPR015797">
    <property type="entry name" value="NUDIX_hydrolase-like_dom_sf"/>
</dbReference>
<dbReference type="CDD" id="cd18873">
    <property type="entry name" value="NUDIX_NadM_like"/>
    <property type="match status" value="1"/>
</dbReference>
<evidence type="ECO:0000259" key="2">
    <source>
        <dbReference type="PROSITE" id="PS51462"/>
    </source>
</evidence>
<keyword evidence="4" id="KW-1185">Reference proteome</keyword>
<dbReference type="PROSITE" id="PS51462">
    <property type="entry name" value="NUDIX"/>
    <property type="match status" value="1"/>
</dbReference>
<dbReference type="InterPro" id="IPR036390">
    <property type="entry name" value="WH_DNA-bd_sf"/>
</dbReference>
<evidence type="ECO:0000313" key="3">
    <source>
        <dbReference type="EMBL" id="AKF07823.1"/>
    </source>
</evidence>
<dbReference type="Gene3D" id="3.90.79.10">
    <property type="entry name" value="Nucleoside Triphosphate Pyrophosphohydrolase"/>
    <property type="match status" value="1"/>
</dbReference>
<dbReference type="SUPFAM" id="SSF46785">
    <property type="entry name" value="Winged helix' DNA-binding domain"/>
    <property type="match status" value="1"/>
</dbReference>
<dbReference type="PANTHER" id="PTHR43736">
    <property type="entry name" value="ADP-RIBOSE PYROPHOSPHATASE"/>
    <property type="match status" value="1"/>
</dbReference>
<dbReference type="Gene3D" id="1.10.10.10">
    <property type="entry name" value="Winged helix-like DNA-binding domain superfamily/Winged helix DNA-binding domain"/>
    <property type="match status" value="1"/>
</dbReference>
<dbReference type="InterPro" id="IPR054105">
    <property type="entry name" value="WHD_NrtR"/>
</dbReference>
<dbReference type="STRING" id="927083.DB32_004972"/>
<name>A0A0F6W5C4_9BACT</name>
<dbReference type="Pfam" id="PF00293">
    <property type="entry name" value="NUDIX"/>
    <property type="match status" value="1"/>
</dbReference>
<dbReference type="Proteomes" id="UP000034883">
    <property type="component" value="Chromosome"/>
</dbReference>
<reference evidence="3 4" key="1">
    <citation type="submission" date="2015-03" db="EMBL/GenBank/DDBJ databases">
        <title>Genome assembly of Sandaracinus amylolyticus DSM 53668.</title>
        <authorList>
            <person name="Sharma G."/>
            <person name="Subramanian S."/>
        </authorList>
    </citation>
    <scope>NUCLEOTIDE SEQUENCE [LARGE SCALE GENOMIC DNA]</scope>
    <source>
        <strain evidence="3 4">DSM 53668</strain>
    </source>
</reference>
<dbReference type="InterPro" id="IPR000086">
    <property type="entry name" value="NUDIX_hydrolase_dom"/>
</dbReference>
<dbReference type="KEGG" id="samy:DB32_004972"/>
<dbReference type="InterPro" id="IPR036388">
    <property type="entry name" value="WH-like_DNA-bd_sf"/>
</dbReference>
<evidence type="ECO:0000256" key="1">
    <source>
        <dbReference type="SAM" id="MobiDB-lite"/>
    </source>
</evidence>
<dbReference type="EMBL" id="CP011125">
    <property type="protein sequence ID" value="AKF07823.1"/>
    <property type="molecule type" value="Genomic_DNA"/>
</dbReference>